<evidence type="ECO:0000313" key="2">
    <source>
        <dbReference type="Proteomes" id="UP000244005"/>
    </source>
</evidence>
<sequence length="71" mass="8421">MGFRGTLFQDEEGGGGLHDSRCMRLEHDYVVSRAEHVCCNGLNHFFSAMMMMMRRAKIRRRFVIWVDVLRR</sequence>
<keyword evidence="2" id="KW-1185">Reference proteome</keyword>
<reference evidence="2" key="1">
    <citation type="journal article" date="2017" name="Cell">
        <title>Insights into land plant evolution garnered from the Marchantia polymorpha genome.</title>
        <authorList>
            <person name="Bowman J.L."/>
            <person name="Kohchi T."/>
            <person name="Yamato K.T."/>
            <person name="Jenkins J."/>
            <person name="Shu S."/>
            <person name="Ishizaki K."/>
            <person name="Yamaoka S."/>
            <person name="Nishihama R."/>
            <person name="Nakamura Y."/>
            <person name="Berger F."/>
            <person name="Adam C."/>
            <person name="Aki S.S."/>
            <person name="Althoff F."/>
            <person name="Araki T."/>
            <person name="Arteaga-Vazquez M.A."/>
            <person name="Balasubrmanian S."/>
            <person name="Barry K."/>
            <person name="Bauer D."/>
            <person name="Boehm C.R."/>
            <person name="Briginshaw L."/>
            <person name="Caballero-Perez J."/>
            <person name="Catarino B."/>
            <person name="Chen F."/>
            <person name="Chiyoda S."/>
            <person name="Chovatia M."/>
            <person name="Davies K.M."/>
            <person name="Delmans M."/>
            <person name="Demura T."/>
            <person name="Dierschke T."/>
            <person name="Dolan L."/>
            <person name="Dorantes-Acosta A.E."/>
            <person name="Eklund D.M."/>
            <person name="Florent S.N."/>
            <person name="Flores-Sandoval E."/>
            <person name="Fujiyama A."/>
            <person name="Fukuzawa H."/>
            <person name="Galik B."/>
            <person name="Grimanelli D."/>
            <person name="Grimwood J."/>
            <person name="Grossniklaus U."/>
            <person name="Hamada T."/>
            <person name="Haseloff J."/>
            <person name="Hetherington A.J."/>
            <person name="Higo A."/>
            <person name="Hirakawa Y."/>
            <person name="Hundley H.N."/>
            <person name="Ikeda Y."/>
            <person name="Inoue K."/>
            <person name="Inoue S.I."/>
            <person name="Ishida S."/>
            <person name="Jia Q."/>
            <person name="Kakita M."/>
            <person name="Kanazawa T."/>
            <person name="Kawai Y."/>
            <person name="Kawashima T."/>
            <person name="Kennedy M."/>
            <person name="Kinose K."/>
            <person name="Kinoshita T."/>
            <person name="Kohara Y."/>
            <person name="Koide E."/>
            <person name="Komatsu K."/>
            <person name="Kopischke S."/>
            <person name="Kubo M."/>
            <person name="Kyozuka J."/>
            <person name="Lagercrantz U."/>
            <person name="Lin S.S."/>
            <person name="Lindquist E."/>
            <person name="Lipzen A.M."/>
            <person name="Lu C.W."/>
            <person name="De Luna E."/>
            <person name="Martienssen R.A."/>
            <person name="Minamino N."/>
            <person name="Mizutani M."/>
            <person name="Mizutani M."/>
            <person name="Mochizuki N."/>
            <person name="Monte I."/>
            <person name="Mosher R."/>
            <person name="Nagasaki H."/>
            <person name="Nakagami H."/>
            <person name="Naramoto S."/>
            <person name="Nishitani K."/>
            <person name="Ohtani M."/>
            <person name="Okamoto T."/>
            <person name="Okumura M."/>
            <person name="Phillips J."/>
            <person name="Pollak B."/>
            <person name="Reinders A."/>
            <person name="Rovekamp M."/>
            <person name="Sano R."/>
            <person name="Sawa S."/>
            <person name="Schmid M.W."/>
            <person name="Shirakawa M."/>
            <person name="Solano R."/>
            <person name="Spunde A."/>
            <person name="Suetsugu N."/>
            <person name="Sugano S."/>
            <person name="Sugiyama A."/>
            <person name="Sun R."/>
            <person name="Suzuki Y."/>
            <person name="Takenaka M."/>
            <person name="Takezawa D."/>
            <person name="Tomogane H."/>
            <person name="Tsuzuki M."/>
            <person name="Ueda T."/>
            <person name="Umeda M."/>
            <person name="Ward J.M."/>
            <person name="Watanabe Y."/>
            <person name="Yazaki K."/>
            <person name="Yokoyama R."/>
            <person name="Yoshitake Y."/>
            <person name="Yotsui I."/>
            <person name="Zachgo S."/>
            <person name="Schmutz J."/>
        </authorList>
    </citation>
    <scope>NUCLEOTIDE SEQUENCE [LARGE SCALE GENOMIC DNA]</scope>
    <source>
        <strain evidence="2">Tak-1</strain>
    </source>
</reference>
<gene>
    <name evidence="1" type="ORF">MARPO_0002s0162</name>
</gene>
<protein>
    <submittedName>
        <fullName evidence="1">Uncharacterized protein</fullName>
    </submittedName>
</protein>
<accession>A0A2R6XUB2</accession>
<organism evidence="1 2">
    <name type="scientific">Marchantia polymorpha</name>
    <name type="common">Common liverwort</name>
    <name type="synonym">Marchantia aquatica</name>
    <dbReference type="NCBI Taxonomy" id="3197"/>
    <lineage>
        <taxon>Eukaryota</taxon>
        <taxon>Viridiplantae</taxon>
        <taxon>Streptophyta</taxon>
        <taxon>Embryophyta</taxon>
        <taxon>Marchantiophyta</taxon>
        <taxon>Marchantiopsida</taxon>
        <taxon>Marchantiidae</taxon>
        <taxon>Marchantiales</taxon>
        <taxon>Marchantiaceae</taxon>
        <taxon>Marchantia</taxon>
    </lineage>
</organism>
<proteinExistence type="predicted"/>
<evidence type="ECO:0000313" key="1">
    <source>
        <dbReference type="EMBL" id="PTQ49690.1"/>
    </source>
</evidence>
<dbReference type="Proteomes" id="UP000244005">
    <property type="component" value="Unassembled WGS sequence"/>
</dbReference>
<dbReference type="EMBL" id="KZ772674">
    <property type="protein sequence ID" value="PTQ49690.1"/>
    <property type="molecule type" value="Genomic_DNA"/>
</dbReference>
<name>A0A2R6XUB2_MARPO</name>
<dbReference type="AlphaFoldDB" id="A0A2R6XUB2"/>
<dbReference type="Gramene" id="Mp1g27160.1">
    <property type="protein sequence ID" value="Mp1g27160.1.cds1"/>
    <property type="gene ID" value="Mp1g27160"/>
</dbReference>